<protein>
    <submittedName>
        <fullName evidence="2">Uncharacterized protein</fullName>
    </submittedName>
</protein>
<keyword evidence="3" id="KW-1185">Reference proteome</keyword>
<proteinExistence type="predicted"/>
<dbReference type="Proteomes" id="UP000266188">
    <property type="component" value="Unassembled WGS sequence"/>
</dbReference>
<feature type="compositionally biased region" description="Low complexity" evidence="1">
    <location>
        <begin position="19"/>
        <end position="34"/>
    </location>
</feature>
<reference evidence="3" key="1">
    <citation type="submission" date="2017-02" db="EMBL/GenBank/DDBJ databases">
        <authorList>
            <person name="Tafer H."/>
            <person name="Lopandic K."/>
        </authorList>
    </citation>
    <scope>NUCLEOTIDE SEQUENCE [LARGE SCALE GENOMIC DNA]</scope>
    <source>
        <strain evidence="3">CBS 366.77</strain>
    </source>
</reference>
<accession>A0A3A2ZE12</accession>
<comment type="caution">
    <text evidence="2">The sequence shown here is derived from an EMBL/GenBank/DDBJ whole genome shotgun (WGS) entry which is preliminary data.</text>
</comment>
<dbReference type="OrthoDB" id="3508621at2759"/>
<dbReference type="AlphaFoldDB" id="A0A3A2ZE12"/>
<evidence type="ECO:0000256" key="1">
    <source>
        <dbReference type="SAM" id="MobiDB-lite"/>
    </source>
</evidence>
<evidence type="ECO:0000313" key="3">
    <source>
        <dbReference type="Proteomes" id="UP000266188"/>
    </source>
</evidence>
<evidence type="ECO:0000313" key="2">
    <source>
        <dbReference type="EMBL" id="RJE21389.1"/>
    </source>
</evidence>
<sequence>MSSLTKRLRDVHLEEAEQEAQIESSSSSFEGLESPMDNFARDPDYKDEEATFPSVSDENVVNTGFVSFASVLTYSIEGVRAHWSQERKGFKVGEIDGIKLSEARTDGHLFLPSEKTSKVTIEVKPTMRDKAPRVRMQETAQMAAWIHVERDIPKGKQIEQKRFRRLMLSQDRHEIYIIIGDYDLDYMDYLTNLDHNTTCQSFLTMNEFGPWGISDAGQVEEIASIILAVTLQLGNSEPLIQQFHGTD</sequence>
<dbReference type="STRING" id="2070753.A0A3A2ZE12"/>
<organism evidence="2 3">
    <name type="scientific">Aspergillus sclerotialis</name>
    <dbReference type="NCBI Taxonomy" id="2070753"/>
    <lineage>
        <taxon>Eukaryota</taxon>
        <taxon>Fungi</taxon>
        <taxon>Dikarya</taxon>
        <taxon>Ascomycota</taxon>
        <taxon>Pezizomycotina</taxon>
        <taxon>Eurotiomycetes</taxon>
        <taxon>Eurotiomycetidae</taxon>
        <taxon>Eurotiales</taxon>
        <taxon>Aspergillaceae</taxon>
        <taxon>Aspergillus</taxon>
        <taxon>Aspergillus subgen. Polypaecilum</taxon>
    </lineage>
</organism>
<feature type="region of interest" description="Disordered" evidence="1">
    <location>
        <begin position="1"/>
        <end position="50"/>
    </location>
</feature>
<name>A0A3A2ZE12_9EURO</name>
<gene>
    <name evidence="2" type="ORF">PHISCL_06259</name>
</gene>
<dbReference type="EMBL" id="MVGC01000231">
    <property type="protein sequence ID" value="RJE21389.1"/>
    <property type="molecule type" value="Genomic_DNA"/>
</dbReference>